<evidence type="ECO:0000313" key="2">
    <source>
        <dbReference type="Proteomes" id="UP000186914"/>
    </source>
</evidence>
<protein>
    <submittedName>
        <fullName evidence="1">Uncharacterized protein</fullName>
    </submittedName>
</protein>
<dbReference type="AlphaFoldDB" id="A0A1N6ZHN4"/>
<sequence length="103" mass="11504">MSRTTYTLVIRETEPAEGIVAEVRSDGTIEESTSVAYADYGLAAVRDDWVPDERRTEVTADVTTTRLQTERDGEGFSFRLLGDGETLADQRLTDDEWNVVSVE</sequence>
<keyword evidence="2" id="KW-1185">Reference proteome</keyword>
<dbReference type="OrthoDB" id="313211at2157"/>
<evidence type="ECO:0000313" key="1">
    <source>
        <dbReference type="EMBL" id="SIR26297.1"/>
    </source>
</evidence>
<proteinExistence type="predicted"/>
<dbReference type="RefSeq" id="WP_076429946.1">
    <property type="nucleotide sequence ID" value="NZ_FTNO01000001.1"/>
</dbReference>
<name>A0A1N6ZHN4_9EURY</name>
<dbReference type="Proteomes" id="UP000186914">
    <property type="component" value="Unassembled WGS sequence"/>
</dbReference>
<dbReference type="EMBL" id="FTNO01000001">
    <property type="protein sequence ID" value="SIR26297.1"/>
    <property type="molecule type" value="Genomic_DNA"/>
</dbReference>
<accession>A0A1N6ZHN4</accession>
<gene>
    <name evidence="1" type="ORF">SAMN05421858_2034</name>
</gene>
<reference evidence="2" key="1">
    <citation type="submission" date="2017-01" db="EMBL/GenBank/DDBJ databases">
        <authorList>
            <person name="Varghese N."/>
            <person name="Submissions S."/>
        </authorList>
    </citation>
    <scope>NUCLEOTIDE SEQUENCE [LARGE SCALE GENOMIC DNA]</scope>
    <source>
        <strain evidence="2">CGMCC 1.7737</strain>
    </source>
</reference>
<organism evidence="1 2">
    <name type="scientific">Haladaptatus litoreus</name>
    <dbReference type="NCBI Taxonomy" id="553468"/>
    <lineage>
        <taxon>Archaea</taxon>
        <taxon>Methanobacteriati</taxon>
        <taxon>Methanobacteriota</taxon>
        <taxon>Stenosarchaea group</taxon>
        <taxon>Halobacteria</taxon>
        <taxon>Halobacteriales</taxon>
        <taxon>Haladaptataceae</taxon>
        <taxon>Haladaptatus</taxon>
    </lineage>
</organism>